<evidence type="ECO:0000256" key="2">
    <source>
        <dbReference type="ARBA" id="ARBA00022525"/>
    </source>
</evidence>
<organism evidence="4">
    <name type="scientific">Bacillus toyonensis</name>
    <dbReference type="NCBI Taxonomy" id="155322"/>
    <lineage>
        <taxon>Bacteria</taxon>
        <taxon>Bacillati</taxon>
        <taxon>Bacillota</taxon>
        <taxon>Bacilli</taxon>
        <taxon>Bacillales</taxon>
        <taxon>Bacillaceae</taxon>
        <taxon>Bacillus</taxon>
        <taxon>Bacillus cereus group</taxon>
    </lineage>
</organism>
<dbReference type="SUPFAM" id="SSF49842">
    <property type="entry name" value="TNF-like"/>
    <property type="match status" value="1"/>
</dbReference>
<name>A0AB73R5X0_9BACI</name>
<evidence type="ECO:0000256" key="1">
    <source>
        <dbReference type="ARBA" id="ARBA00004613"/>
    </source>
</evidence>
<dbReference type="AlphaFoldDB" id="A0AB73R5X0"/>
<dbReference type="PANTHER" id="PTHR15427">
    <property type="entry name" value="EMILIN ELASTIN MICROFIBRIL INTERFACE-LOCATED PROTEIN ELASTIN MICROFIBRIL INTERFACER"/>
    <property type="match status" value="1"/>
</dbReference>
<comment type="caution">
    <text evidence="4">The sequence shown here is derived from an EMBL/GenBank/DDBJ whole genome shotgun (WGS) entry which is preliminary data.</text>
</comment>
<dbReference type="PANTHER" id="PTHR15427:SF33">
    <property type="entry name" value="COLLAGEN IV NC1 DOMAIN-CONTAINING PROTEIN"/>
    <property type="match status" value="1"/>
</dbReference>
<dbReference type="InterPro" id="IPR001073">
    <property type="entry name" value="C1q_dom"/>
</dbReference>
<dbReference type="Gene3D" id="2.60.120.40">
    <property type="match status" value="1"/>
</dbReference>
<reference evidence="4" key="1">
    <citation type="submission" date="2017-09" db="EMBL/GenBank/DDBJ databases">
        <title>Large-scale bioinformatics analysis of Bacillus genomes uncovers conserved roles of natural products in bacterial physiology.</title>
        <authorList>
            <consortium name="Agbiome Team Llc"/>
            <person name="Bleich R.M."/>
            <person name="Kirk G.J."/>
            <person name="Santa Maria K.C."/>
            <person name="Allen S.E."/>
            <person name="Farag S."/>
            <person name="Shank E.A."/>
            <person name="Bowers A."/>
        </authorList>
    </citation>
    <scope>NUCLEOTIDE SEQUENCE</scope>
    <source>
        <strain evidence="4">AFS005430</strain>
    </source>
</reference>
<protein>
    <recommendedName>
        <fullName evidence="3">C1q domain-containing protein</fullName>
    </recommendedName>
</protein>
<comment type="subcellular location">
    <subcellularLocation>
        <location evidence="1">Secreted</location>
    </subcellularLocation>
</comment>
<dbReference type="Pfam" id="PF00386">
    <property type="entry name" value="C1q"/>
    <property type="match status" value="1"/>
</dbReference>
<dbReference type="RefSeq" id="WP_098164870.1">
    <property type="nucleotide sequence ID" value="NZ_NUEH01000055.1"/>
</dbReference>
<dbReference type="InterPro" id="IPR050392">
    <property type="entry name" value="Collagen/C1q_domain"/>
</dbReference>
<proteinExistence type="predicted"/>
<dbReference type="EMBL" id="NUEH01000055">
    <property type="protein sequence ID" value="PEI83423.1"/>
    <property type="molecule type" value="Genomic_DNA"/>
</dbReference>
<evidence type="ECO:0000259" key="3">
    <source>
        <dbReference type="Pfam" id="PF00386"/>
    </source>
</evidence>
<accession>A0AB73R5X0</accession>
<dbReference type="Proteomes" id="UP000220969">
    <property type="component" value="Unassembled WGS sequence"/>
</dbReference>
<gene>
    <name evidence="4" type="ORF">CN678_24230</name>
</gene>
<dbReference type="InterPro" id="IPR008983">
    <property type="entry name" value="Tumour_necrosis_fac-like_dom"/>
</dbReference>
<feature type="domain" description="C1q" evidence="3">
    <location>
        <begin position="44"/>
        <end position="162"/>
    </location>
</feature>
<evidence type="ECO:0000313" key="4">
    <source>
        <dbReference type="EMBL" id="PEI83423.1"/>
    </source>
</evidence>
<keyword evidence="2" id="KW-0964">Secreted</keyword>
<sequence length="168" mass="17961">MRRTRKQFYKNYHSILIGVTGPTGETGPAPNINFRAEKNVNQVIVPNTVFPISYENIVFNNGSGYDASISFFIAPISGIYLFTVNVGFIAFTVPVQVAVEIRRDGATLASNLKNFNILGSGLGNMSISSTTIMNLAAGQGVSVHFSSDQATEVIADQATSFSSGTILS</sequence>